<organism evidence="1 2">
    <name type="scientific">Catharanthus roseus</name>
    <name type="common">Madagascar periwinkle</name>
    <name type="synonym">Vinca rosea</name>
    <dbReference type="NCBI Taxonomy" id="4058"/>
    <lineage>
        <taxon>Eukaryota</taxon>
        <taxon>Viridiplantae</taxon>
        <taxon>Streptophyta</taxon>
        <taxon>Embryophyta</taxon>
        <taxon>Tracheophyta</taxon>
        <taxon>Spermatophyta</taxon>
        <taxon>Magnoliopsida</taxon>
        <taxon>eudicotyledons</taxon>
        <taxon>Gunneridae</taxon>
        <taxon>Pentapetalae</taxon>
        <taxon>asterids</taxon>
        <taxon>lamiids</taxon>
        <taxon>Gentianales</taxon>
        <taxon>Apocynaceae</taxon>
        <taxon>Rauvolfioideae</taxon>
        <taxon>Vinceae</taxon>
        <taxon>Catharanthinae</taxon>
        <taxon>Catharanthus</taxon>
    </lineage>
</organism>
<accession>A0ACC0BCN6</accession>
<protein>
    <submittedName>
        <fullName evidence="1">Uncharacterized protein</fullName>
    </submittedName>
</protein>
<sequence>MASLNLKRNIVSALCKFLSKNSEEFLGDIDYDVGTLCIKILKSSPGGDALLENKEVMKWMGFVGDLVDSQQCSNALRELNEDFVKKSVILGNGLKPSGLDVIVFAAIHSFVIGFSDSDKEKFPHLFRWMDYIQDKVDFGESFKRILLVKHQFESPVFKNVKKAELESSAKKTGQEVKETTSKKTDVKAAKNDDKKKTAEENQAPVDKKKPNKEDVKDIKKSEKGDGKDNKKNPGKEADAKDNEVSVSLLKIQVGLVRKASKHPSADSLLVEEIDVGEGKHRQVVSGLAKYISPEQLTNRYVLLVTNLKPAKLRDVMSEGMVLCASNQDHSVVEPLIVPEGAKIGECVTFSGHEGKPEDVLNPKKKQLEKITPHLFSDANGIATFKGVPFMTSAGPCKSSMPHATIK</sequence>
<dbReference type="Proteomes" id="UP001060085">
    <property type="component" value="Linkage Group LG03"/>
</dbReference>
<gene>
    <name evidence="1" type="ORF">M9H77_10738</name>
</gene>
<keyword evidence="2" id="KW-1185">Reference proteome</keyword>
<evidence type="ECO:0000313" key="1">
    <source>
        <dbReference type="EMBL" id="KAI5670374.1"/>
    </source>
</evidence>
<comment type="caution">
    <text evidence="1">The sequence shown here is derived from an EMBL/GenBank/DDBJ whole genome shotgun (WGS) entry which is preliminary data.</text>
</comment>
<proteinExistence type="predicted"/>
<name>A0ACC0BCN6_CATRO</name>
<dbReference type="EMBL" id="CM044703">
    <property type="protein sequence ID" value="KAI5670374.1"/>
    <property type="molecule type" value="Genomic_DNA"/>
</dbReference>
<evidence type="ECO:0000313" key="2">
    <source>
        <dbReference type="Proteomes" id="UP001060085"/>
    </source>
</evidence>
<reference evidence="2" key="1">
    <citation type="journal article" date="2023" name="Nat. Plants">
        <title>Single-cell RNA sequencing provides a high-resolution roadmap for understanding the multicellular compartmentation of specialized metabolism.</title>
        <authorList>
            <person name="Sun S."/>
            <person name="Shen X."/>
            <person name="Li Y."/>
            <person name="Li Y."/>
            <person name="Wang S."/>
            <person name="Li R."/>
            <person name="Zhang H."/>
            <person name="Shen G."/>
            <person name="Guo B."/>
            <person name="Wei J."/>
            <person name="Xu J."/>
            <person name="St-Pierre B."/>
            <person name="Chen S."/>
            <person name="Sun C."/>
        </authorList>
    </citation>
    <scope>NUCLEOTIDE SEQUENCE [LARGE SCALE GENOMIC DNA]</scope>
</reference>